<dbReference type="SUPFAM" id="SSF56601">
    <property type="entry name" value="beta-lactamase/transpeptidase-like"/>
    <property type="match status" value="1"/>
</dbReference>
<organism evidence="3 4">
    <name type="scientific">Lutimonas vermicola</name>
    <dbReference type="NCBI Taxonomy" id="414288"/>
    <lineage>
        <taxon>Bacteria</taxon>
        <taxon>Pseudomonadati</taxon>
        <taxon>Bacteroidota</taxon>
        <taxon>Flavobacteriia</taxon>
        <taxon>Flavobacteriales</taxon>
        <taxon>Flavobacteriaceae</taxon>
        <taxon>Lutimonas</taxon>
    </lineage>
</organism>
<accession>A0ABU9L1M8</accession>
<dbReference type="Pfam" id="PF00144">
    <property type="entry name" value="Beta-lactamase"/>
    <property type="match status" value="1"/>
</dbReference>
<dbReference type="InterPro" id="IPR012338">
    <property type="entry name" value="Beta-lactam/transpept-like"/>
</dbReference>
<keyword evidence="1" id="KW-0732">Signal</keyword>
<evidence type="ECO:0000313" key="4">
    <source>
        <dbReference type="Proteomes" id="UP001474120"/>
    </source>
</evidence>
<dbReference type="EMBL" id="JBCDNA010000002">
    <property type="protein sequence ID" value="MEL4456351.1"/>
    <property type="molecule type" value="Genomic_DNA"/>
</dbReference>
<dbReference type="GO" id="GO:0016787">
    <property type="term" value="F:hydrolase activity"/>
    <property type="evidence" value="ECO:0007669"/>
    <property type="project" value="UniProtKB-KW"/>
</dbReference>
<dbReference type="Gene3D" id="3.40.710.10">
    <property type="entry name" value="DD-peptidase/beta-lactamase superfamily"/>
    <property type="match status" value="1"/>
</dbReference>
<gene>
    <name evidence="3" type="ORF">AABB81_10620</name>
</gene>
<feature type="chain" id="PRO_5045923562" evidence="1">
    <location>
        <begin position="19"/>
        <end position="430"/>
    </location>
</feature>
<comment type="caution">
    <text evidence="3">The sequence shown here is derived from an EMBL/GenBank/DDBJ whole genome shotgun (WGS) entry which is preliminary data.</text>
</comment>
<keyword evidence="3" id="KW-0378">Hydrolase</keyword>
<dbReference type="PANTHER" id="PTHR43283:SF3">
    <property type="entry name" value="BETA-LACTAMASE FAMILY PROTEIN (AFU_ORTHOLOGUE AFUA_5G07500)"/>
    <property type="match status" value="1"/>
</dbReference>
<feature type="signal peptide" evidence="1">
    <location>
        <begin position="1"/>
        <end position="18"/>
    </location>
</feature>
<dbReference type="InterPro" id="IPR001466">
    <property type="entry name" value="Beta-lactam-related"/>
</dbReference>
<protein>
    <submittedName>
        <fullName evidence="3">Serine hydrolase domain-containing protein</fullName>
        <ecNumber evidence="3">3.1.1.103</ecNumber>
    </submittedName>
</protein>
<dbReference type="Proteomes" id="UP001474120">
    <property type="component" value="Unassembled WGS sequence"/>
</dbReference>
<evidence type="ECO:0000256" key="1">
    <source>
        <dbReference type="SAM" id="SignalP"/>
    </source>
</evidence>
<evidence type="ECO:0000313" key="3">
    <source>
        <dbReference type="EMBL" id="MEL4456351.1"/>
    </source>
</evidence>
<proteinExistence type="predicted"/>
<dbReference type="EC" id="3.1.1.103" evidence="3"/>
<keyword evidence="4" id="KW-1185">Reference proteome</keyword>
<dbReference type="RefSeq" id="WP_342160471.1">
    <property type="nucleotide sequence ID" value="NZ_JBCDNA010000002.1"/>
</dbReference>
<feature type="domain" description="Beta-lactamase-related" evidence="2">
    <location>
        <begin position="48"/>
        <end position="421"/>
    </location>
</feature>
<reference evidence="3 4" key="1">
    <citation type="submission" date="2024-04" db="EMBL/GenBank/DDBJ databases">
        <title>whole genome sequencing of Lutimonas vermicola strain IMCC1616.</title>
        <authorList>
            <person name="Bae S.S."/>
        </authorList>
    </citation>
    <scope>NUCLEOTIDE SEQUENCE [LARGE SCALE GENOMIC DNA]</scope>
    <source>
        <strain evidence="3 4">IMCC1616</strain>
    </source>
</reference>
<dbReference type="PANTHER" id="PTHR43283">
    <property type="entry name" value="BETA-LACTAMASE-RELATED"/>
    <property type="match status" value="1"/>
</dbReference>
<sequence length="430" mass="48471">MRQLVLFVLLLLSTSVFSQTKSIKNSPPLAEATPRSVGMSEERLSFIDDVLTESIQKNEIPGAVALVARNGKIIYHKAFGSAENATRRDLKRDDIFRIASQTKAITSTAVMMLWEEGKFRLDDPISKYIPEFENAQVLDSLIEKDSSYTTTKANRPISIRHLITHTSGIGYGYIDGDERFKKIYHKAGIIDLFTTEPVSIKDNIKKLARLPLHHHPGDKFVYSEGLDVLGYFIEIISGMPLDEFFRTRIFDPLDMDDTWFYLPESKHNRLVSVQTLKEGRWEKFPAPYAYDPDYPVKGARTYFSGGAGLSSTAKDYASFLQMYLNMGELNGIRILSRTTVQFMMANQIGDLWGDSGSYYGLAFSVLNQKGQDKGGKGSIGSFQWGGYFNTQYFADPKEGVIGILLKQTQDIESDETGWKFRQIVGQAIDD</sequence>
<dbReference type="InterPro" id="IPR050789">
    <property type="entry name" value="Diverse_Enzym_Activities"/>
</dbReference>
<name>A0ABU9L1M8_9FLAO</name>
<evidence type="ECO:0000259" key="2">
    <source>
        <dbReference type="Pfam" id="PF00144"/>
    </source>
</evidence>